<reference evidence="1 2" key="1">
    <citation type="submission" date="2016-02" db="EMBL/GenBank/DDBJ databases">
        <title>Band-tailed pigeon sequencing and assembly.</title>
        <authorList>
            <person name="Soares A.E."/>
            <person name="Novak B.J."/>
            <person name="Rice E.S."/>
            <person name="O'Connell B."/>
            <person name="Chang D."/>
            <person name="Weber S."/>
            <person name="Shapiro B."/>
        </authorList>
    </citation>
    <scope>NUCLEOTIDE SEQUENCE [LARGE SCALE GENOMIC DNA]</scope>
    <source>
        <strain evidence="1">BTP2013</strain>
        <tissue evidence="1">Blood</tissue>
    </source>
</reference>
<sequence length="114" mass="12418">MPAFLWWIDVAVQLQGVGQGMIYGYPGAFGLILKEDAHRLCGGSGVCKEKTVPDSFPTFLLPPPFLKLHCLAHYVNPLSPYALAQALEEQAVRALLTQGAMVISHQHLGDPPDH</sequence>
<name>A0A1V4K8G9_PATFA</name>
<accession>A0A1V4K8G9</accession>
<evidence type="ECO:0000313" key="2">
    <source>
        <dbReference type="Proteomes" id="UP000190648"/>
    </source>
</evidence>
<dbReference type="Proteomes" id="UP000190648">
    <property type="component" value="Unassembled WGS sequence"/>
</dbReference>
<protein>
    <submittedName>
        <fullName evidence="1">Uncharacterized protein</fullName>
    </submittedName>
</protein>
<proteinExistence type="predicted"/>
<dbReference type="EMBL" id="LSYS01004200">
    <property type="protein sequence ID" value="OPJ80718.1"/>
    <property type="molecule type" value="Genomic_DNA"/>
</dbReference>
<dbReference type="AlphaFoldDB" id="A0A1V4K8G9"/>
<comment type="caution">
    <text evidence="1">The sequence shown here is derived from an EMBL/GenBank/DDBJ whole genome shotgun (WGS) entry which is preliminary data.</text>
</comment>
<organism evidence="1 2">
    <name type="scientific">Patagioenas fasciata monilis</name>
    <dbReference type="NCBI Taxonomy" id="372326"/>
    <lineage>
        <taxon>Eukaryota</taxon>
        <taxon>Metazoa</taxon>
        <taxon>Chordata</taxon>
        <taxon>Craniata</taxon>
        <taxon>Vertebrata</taxon>
        <taxon>Euteleostomi</taxon>
        <taxon>Archelosauria</taxon>
        <taxon>Archosauria</taxon>
        <taxon>Dinosauria</taxon>
        <taxon>Saurischia</taxon>
        <taxon>Theropoda</taxon>
        <taxon>Coelurosauria</taxon>
        <taxon>Aves</taxon>
        <taxon>Neognathae</taxon>
        <taxon>Neoaves</taxon>
        <taxon>Columbimorphae</taxon>
        <taxon>Columbiformes</taxon>
        <taxon>Columbidae</taxon>
        <taxon>Patagioenas</taxon>
    </lineage>
</organism>
<gene>
    <name evidence="1" type="ORF">AV530_010971</name>
</gene>
<keyword evidence="2" id="KW-1185">Reference proteome</keyword>
<evidence type="ECO:0000313" key="1">
    <source>
        <dbReference type="EMBL" id="OPJ80718.1"/>
    </source>
</evidence>